<dbReference type="PANTHER" id="PTHR11851:SF219">
    <property type="entry name" value="HYPOTHETICAL ZINC PROTEASE"/>
    <property type="match status" value="1"/>
</dbReference>
<dbReference type="SUPFAM" id="SSF63411">
    <property type="entry name" value="LuxS/MPP-like metallohydrolase"/>
    <property type="match status" value="2"/>
</dbReference>
<organism evidence="3 4">
    <name type="scientific">Fuerstiella marisgermanici</name>
    <dbReference type="NCBI Taxonomy" id="1891926"/>
    <lineage>
        <taxon>Bacteria</taxon>
        <taxon>Pseudomonadati</taxon>
        <taxon>Planctomycetota</taxon>
        <taxon>Planctomycetia</taxon>
        <taxon>Planctomycetales</taxon>
        <taxon>Planctomycetaceae</taxon>
        <taxon>Fuerstiella</taxon>
    </lineage>
</organism>
<sequence>MTSQKFESFQLTNGLRVVVQTMSGLQSAAMTLMVPAGAVYDQRGKSGTAAILSEMFPRGAAAMSARELSSAMDNLGLQRSVSGGLSYITFSTATTADRITDAVPLIASMVLNPHLTDQQFGPARELVHQALNAMEDEPKQQLGHFLRRCSYPAPWGNPAEGTMADLPGISLDDIQQHYNKFVTPQDAVVGVAGNISAAELQPVIEEAFAAWQPGESFTPAIGRVEDSPKHIEHDSAQTHIGIAWDTVPYRHERYFEAWAAVSLLSGGMSSRLFTEVREKRGLCYAVSASINTQRDRARVFGYAGTTNERAQETLDVMVAEIRRLHEDITNEELQRCKARAKSALIMQQESTMSRSSSLARDTLHLGRVRELEEIRTKIDSLTVDQVRDFVVDYAPSSMVLVTIGPEALDPACVSAPAAVV</sequence>
<feature type="domain" description="Peptidase M16 C-terminal" evidence="2">
    <location>
        <begin position="169"/>
        <end position="338"/>
    </location>
</feature>
<dbReference type="PANTHER" id="PTHR11851">
    <property type="entry name" value="METALLOPROTEASE"/>
    <property type="match status" value="1"/>
</dbReference>
<dbReference type="InterPro" id="IPR011765">
    <property type="entry name" value="Pept_M16_N"/>
</dbReference>
<proteinExistence type="predicted"/>
<dbReference type="KEGG" id="fmr:Fuma_01259"/>
<dbReference type="STRING" id="1891926.Fuma_01259"/>
<keyword evidence="4" id="KW-1185">Reference proteome</keyword>
<dbReference type="Pfam" id="PF05193">
    <property type="entry name" value="Peptidase_M16_C"/>
    <property type="match status" value="1"/>
</dbReference>
<dbReference type="InterPro" id="IPR050361">
    <property type="entry name" value="MPP/UQCRC_Complex"/>
</dbReference>
<evidence type="ECO:0000313" key="3">
    <source>
        <dbReference type="EMBL" id="APZ91668.1"/>
    </source>
</evidence>
<evidence type="ECO:0000259" key="2">
    <source>
        <dbReference type="Pfam" id="PF05193"/>
    </source>
</evidence>
<dbReference type="GO" id="GO:0046872">
    <property type="term" value="F:metal ion binding"/>
    <property type="evidence" value="ECO:0007669"/>
    <property type="project" value="InterPro"/>
</dbReference>
<name>A0A1P8WC73_9PLAN</name>
<dbReference type="InterPro" id="IPR007863">
    <property type="entry name" value="Peptidase_M16_C"/>
</dbReference>
<evidence type="ECO:0000313" key="4">
    <source>
        <dbReference type="Proteomes" id="UP000187735"/>
    </source>
</evidence>
<dbReference type="InterPro" id="IPR011249">
    <property type="entry name" value="Metalloenz_LuxS/M16"/>
</dbReference>
<dbReference type="RefSeq" id="WP_077023393.1">
    <property type="nucleotide sequence ID" value="NZ_CP017641.1"/>
</dbReference>
<dbReference type="OrthoDB" id="9762085at2"/>
<dbReference type="Pfam" id="PF00675">
    <property type="entry name" value="Peptidase_M16"/>
    <property type="match status" value="1"/>
</dbReference>
<reference evidence="3 4" key="1">
    <citation type="journal article" date="2016" name="Front. Microbiol.">
        <title>Fuerstia marisgermanicae gen. nov., sp. nov., an Unusual Member of the Phylum Planctomycetes from the German Wadden Sea.</title>
        <authorList>
            <person name="Kohn T."/>
            <person name="Heuer A."/>
            <person name="Jogler M."/>
            <person name="Vollmers J."/>
            <person name="Boedeker C."/>
            <person name="Bunk B."/>
            <person name="Rast P."/>
            <person name="Borchert D."/>
            <person name="Glockner I."/>
            <person name="Freese H.M."/>
            <person name="Klenk H.P."/>
            <person name="Overmann J."/>
            <person name="Kaster A.K."/>
            <person name="Rohde M."/>
            <person name="Wiegand S."/>
            <person name="Jogler C."/>
        </authorList>
    </citation>
    <scope>NUCLEOTIDE SEQUENCE [LARGE SCALE GENOMIC DNA]</scope>
    <source>
        <strain evidence="3 4">NH11</strain>
    </source>
</reference>
<gene>
    <name evidence="3" type="ORF">Fuma_01259</name>
</gene>
<dbReference type="AlphaFoldDB" id="A0A1P8WC73"/>
<feature type="domain" description="Peptidase M16 N-terminal" evidence="1">
    <location>
        <begin position="17"/>
        <end position="146"/>
    </location>
</feature>
<dbReference type="EMBL" id="CP017641">
    <property type="protein sequence ID" value="APZ91668.1"/>
    <property type="molecule type" value="Genomic_DNA"/>
</dbReference>
<dbReference type="Gene3D" id="3.30.830.10">
    <property type="entry name" value="Metalloenzyme, LuxS/M16 peptidase-like"/>
    <property type="match status" value="2"/>
</dbReference>
<accession>A0A1P8WC73</accession>
<dbReference type="Proteomes" id="UP000187735">
    <property type="component" value="Chromosome"/>
</dbReference>
<evidence type="ECO:0000259" key="1">
    <source>
        <dbReference type="Pfam" id="PF00675"/>
    </source>
</evidence>
<protein>
    <submittedName>
        <fullName evidence="3">Peptidase M16 inactive domain protein</fullName>
    </submittedName>
</protein>